<organism evidence="3 8">
    <name type="scientific">Phytophthora fragariae</name>
    <dbReference type="NCBI Taxonomy" id="53985"/>
    <lineage>
        <taxon>Eukaryota</taxon>
        <taxon>Sar</taxon>
        <taxon>Stramenopiles</taxon>
        <taxon>Oomycota</taxon>
        <taxon>Peronosporomycetes</taxon>
        <taxon>Peronosporales</taxon>
        <taxon>Peronosporaceae</taxon>
        <taxon>Phytophthora</taxon>
    </lineage>
</organism>
<dbReference type="OrthoDB" id="127646at2759"/>
<dbReference type="EMBL" id="QXGB01001514">
    <property type="protein sequence ID" value="KAE9189536.1"/>
    <property type="molecule type" value="Genomic_DNA"/>
</dbReference>
<protein>
    <submittedName>
        <fullName evidence="3">Uncharacterized protein</fullName>
    </submittedName>
</protein>
<evidence type="ECO:0000313" key="8">
    <source>
        <dbReference type="Proteomes" id="UP000460718"/>
    </source>
</evidence>
<feature type="coiled-coil region" evidence="1">
    <location>
        <begin position="149"/>
        <end position="183"/>
    </location>
</feature>
<evidence type="ECO:0000256" key="2">
    <source>
        <dbReference type="SAM" id="MobiDB-lite"/>
    </source>
</evidence>
<reference evidence="3 8" key="1">
    <citation type="submission" date="2018-09" db="EMBL/GenBank/DDBJ databases">
        <title>Genomic investigation of the strawberry pathogen Phytophthora fragariae indicates pathogenicity is determined by transcriptional variation in three key races.</title>
        <authorList>
            <person name="Adams T.M."/>
            <person name="Armitage A.D."/>
            <person name="Sobczyk M.K."/>
            <person name="Bates H.J."/>
            <person name="Dunwell J.M."/>
            <person name="Nellist C.F."/>
            <person name="Harrison R.J."/>
        </authorList>
    </citation>
    <scope>NUCLEOTIDE SEQUENCE [LARGE SCALE GENOMIC DNA]</scope>
    <source>
        <strain evidence="5 7">A4</strain>
        <strain evidence="4 6">NOV-27</strain>
        <strain evidence="3 8">SCRP245</strain>
    </source>
</reference>
<comment type="caution">
    <text evidence="3">The sequence shown here is derived from an EMBL/GenBank/DDBJ whole genome shotgun (WGS) entry which is preliminary data.</text>
</comment>
<sequence length="428" mass="48138">MPAMLPSDEGFFMDESSVLAFLADCELGNEFAPVSTPSSDLSTPPSHCDSLSTTWSDTSSSTATRSPDKSIAIDQKKSWRQRRKDEVLTLRQVVKQLSTELERLKWTAGVRSTLPSARGTPPPLNAQAPHKTEVSVMWERVAGHQSMLRQESEEENAKLREALRLQLQQAKSLQRAIKRKLREDLVSSSMDLIKQHRLNTRGVTPPLNSKNVFDKPMVGLDAVYQGVDAFFEKVGMAELPCPGRRNNSIQWLAQGKFVELLDSHALPFDLHKTARVIWTPEKDQSDSSNLYFLQDFTAGSNAHMKSFCFRFSLQGLDFRIVIRSVARKYVEKDRIVFITRTLIEPIFEEAATHSLVETTRMVLKRGDLSALGPTTLMQTHREAETLGVILGFNAADLPSLHAVGLENWDNNITRFNNNLEDQLIRATS</sequence>
<dbReference type="PANTHER" id="PTHR35796:SF3">
    <property type="entry name" value="BHLH DOMAIN-CONTAINING PROTEIN"/>
    <property type="match status" value="1"/>
</dbReference>
<name>A0A6A3IJ58_9STRA</name>
<accession>A0A6A3IJ58</accession>
<dbReference type="EMBL" id="QXFW01002320">
    <property type="protein sequence ID" value="KAE8979753.1"/>
    <property type="molecule type" value="Genomic_DNA"/>
</dbReference>
<evidence type="ECO:0000313" key="7">
    <source>
        <dbReference type="Proteomes" id="UP000437068"/>
    </source>
</evidence>
<feature type="region of interest" description="Disordered" evidence="2">
    <location>
        <begin position="33"/>
        <end position="69"/>
    </location>
</feature>
<dbReference type="Proteomes" id="UP000437068">
    <property type="component" value="Unassembled WGS sequence"/>
</dbReference>
<evidence type="ECO:0000256" key="1">
    <source>
        <dbReference type="SAM" id="Coils"/>
    </source>
</evidence>
<dbReference type="Proteomes" id="UP000460718">
    <property type="component" value="Unassembled WGS sequence"/>
</dbReference>
<evidence type="ECO:0000313" key="3">
    <source>
        <dbReference type="EMBL" id="KAE8979753.1"/>
    </source>
</evidence>
<feature type="compositionally biased region" description="Low complexity" evidence="2">
    <location>
        <begin position="33"/>
        <end position="65"/>
    </location>
</feature>
<evidence type="ECO:0000313" key="6">
    <source>
        <dbReference type="Proteomes" id="UP000433483"/>
    </source>
</evidence>
<gene>
    <name evidence="5" type="ORF">PF001_g18326</name>
    <name evidence="4" type="ORF">PF005_g19608</name>
    <name evidence="3" type="ORF">PF011_g22715</name>
</gene>
<dbReference type="Proteomes" id="UP000433483">
    <property type="component" value="Unassembled WGS sequence"/>
</dbReference>
<dbReference type="PANTHER" id="PTHR35796">
    <property type="entry name" value="HYPOTHETICAL CYTOSOLIC PROTEIN"/>
    <property type="match status" value="1"/>
</dbReference>
<keyword evidence="6" id="KW-1185">Reference proteome</keyword>
<dbReference type="EMBL" id="QXGE01001389">
    <property type="protein sequence ID" value="KAE9293291.1"/>
    <property type="molecule type" value="Genomic_DNA"/>
</dbReference>
<evidence type="ECO:0000313" key="4">
    <source>
        <dbReference type="EMBL" id="KAE9189536.1"/>
    </source>
</evidence>
<keyword evidence="1" id="KW-0175">Coiled coil</keyword>
<evidence type="ECO:0000313" key="5">
    <source>
        <dbReference type="EMBL" id="KAE9293291.1"/>
    </source>
</evidence>
<proteinExistence type="predicted"/>
<dbReference type="AlphaFoldDB" id="A0A6A3IJ58"/>